<keyword evidence="7 17" id="KW-0288">FMN</keyword>
<evidence type="ECO:0000313" key="19">
    <source>
        <dbReference type="EMBL" id="UJG40207.1"/>
    </source>
</evidence>
<name>A0A9Y1BJW7_9ARCH</name>
<feature type="binding site" evidence="17">
    <location>
        <position position="137"/>
    </location>
    <ligand>
        <name>Mg(2+)</name>
        <dbReference type="ChEBI" id="CHEBI:18420"/>
    </ligand>
</feature>
<dbReference type="InterPro" id="IPR023470">
    <property type="entry name" value="Riboflavin_kinase_archaeal"/>
</dbReference>
<evidence type="ECO:0000256" key="14">
    <source>
        <dbReference type="ARBA" id="ARBA00030544"/>
    </source>
</evidence>
<keyword evidence="12 17" id="KW-0460">Magnesium</keyword>
<comment type="function">
    <text evidence="1 17">Catalyzes the CTP-dependent phosphorylation of riboflavin (vitamin B2) to form flavin mononucleotide (FMN).</text>
</comment>
<dbReference type="InterPro" id="IPR036390">
    <property type="entry name" value="WH_DNA-bd_sf"/>
</dbReference>
<dbReference type="HAMAP" id="MF_01285">
    <property type="entry name" value="Riboflavin_kinase"/>
    <property type="match status" value="1"/>
</dbReference>
<keyword evidence="10 17" id="KW-0547">Nucleotide-binding</keyword>
<evidence type="ECO:0000256" key="12">
    <source>
        <dbReference type="ARBA" id="ARBA00022842"/>
    </source>
</evidence>
<organism evidence="19">
    <name type="scientific">Candidatus Heimdallarchaeum aukensis</name>
    <dbReference type="NCBI Taxonomy" id="2876573"/>
    <lineage>
        <taxon>Archaea</taxon>
        <taxon>Promethearchaeati</taxon>
        <taxon>Candidatus Heimdallarchaeota</taxon>
        <taxon>Candidatus Heimdallarchaeia (ex Rinke et al. 2021) (nom. nud.)</taxon>
        <taxon>Candidatus Heimdallarchaeales</taxon>
        <taxon>Candidatus Heimdallarchaeaceae</taxon>
        <taxon>Candidatus Heimdallarchaeum</taxon>
    </lineage>
</organism>
<dbReference type="Proteomes" id="UP001201020">
    <property type="component" value="Chromosome"/>
</dbReference>
<evidence type="ECO:0000256" key="10">
    <source>
        <dbReference type="ARBA" id="ARBA00022741"/>
    </source>
</evidence>
<dbReference type="GO" id="GO:0000287">
    <property type="term" value="F:magnesium ion binding"/>
    <property type="evidence" value="ECO:0007669"/>
    <property type="project" value="UniProtKB-UniRule"/>
</dbReference>
<evidence type="ECO:0000256" key="4">
    <source>
        <dbReference type="ARBA" id="ARBA00011987"/>
    </source>
</evidence>
<reference evidence="19" key="1">
    <citation type="journal article" date="2022" name="Nat. Microbiol.">
        <title>Unique mobile elements and scalable gene flow at the prokaryote-eukaryote boundary revealed by circularized Asgard archaea genomes.</title>
        <authorList>
            <person name="Wu F."/>
            <person name="Speth D.R."/>
            <person name="Philosof A."/>
            <person name="Cremiere A."/>
            <person name="Narayanan A."/>
            <person name="Barco R.A."/>
            <person name="Connon S.A."/>
            <person name="Amend J.P."/>
            <person name="Antoshechkin I.A."/>
            <person name="Orphan V.J."/>
        </authorList>
    </citation>
    <scope>NUCLEOTIDE SEQUENCE</scope>
    <source>
        <strain evidence="19">PM71</strain>
    </source>
</reference>
<dbReference type="SUPFAM" id="SSF46785">
    <property type="entry name" value="Winged helix' DNA-binding domain"/>
    <property type="match status" value="1"/>
</dbReference>
<evidence type="ECO:0000256" key="17">
    <source>
        <dbReference type="HAMAP-Rule" id="MF_01285"/>
    </source>
</evidence>
<gene>
    <name evidence="17" type="primary">ribK</name>
    <name evidence="19" type="ORF">K9W45_10240</name>
</gene>
<evidence type="ECO:0000259" key="18">
    <source>
        <dbReference type="Pfam" id="PF01982"/>
    </source>
</evidence>
<comment type="pathway">
    <text evidence="2 17">Cofactor biosynthesis; FMN biosynthesis; FMN from riboflavin (CTP route): step 1/1.</text>
</comment>
<proteinExistence type="inferred from homology"/>
<evidence type="ECO:0000256" key="11">
    <source>
        <dbReference type="ARBA" id="ARBA00022777"/>
    </source>
</evidence>
<dbReference type="InterPro" id="IPR023602">
    <property type="entry name" value="Riboflavin_kinase_CTP-dep"/>
</dbReference>
<dbReference type="InterPro" id="IPR023465">
    <property type="entry name" value="Riboflavin_kinase_dom_sf"/>
</dbReference>
<keyword evidence="9 17" id="KW-0479">Metal-binding</keyword>
<dbReference type="GO" id="GO:0009231">
    <property type="term" value="P:riboflavin biosynthetic process"/>
    <property type="evidence" value="ECO:0007669"/>
    <property type="project" value="InterPro"/>
</dbReference>
<dbReference type="InterPro" id="IPR036388">
    <property type="entry name" value="WH-like_DNA-bd_sf"/>
</dbReference>
<dbReference type="SUPFAM" id="SSF82114">
    <property type="entry name" value="Riboflavin kinase-like"/>
    <property type="match status" value="1"/>
</dbReference>
<dbReference type="Pfam" id="PF01982">
    <property type="entry name" value="CTP-dep_RFKase"/>
    <property type="match status" value="1"/>
</dbReference>
<keyword evidence="11 17" id="KW-0418">Kinase</keyword>
<dbReference type="Gene3D" id="2.40.30.30">
    <property type="entry name" value="Riboflavin kinase-like"/>
    <property type="match status" value="1"/>
</dbReference>
<dbReference type="GO" id="GO:0000166">
    <property type="term" value="F:nucleotide binding"/>
    <property type="evidence" value="ECO:0007669"/>
    <property type="project" value="UniProtKB-UniRule"/>
</dbReference>
<comment type="catalytic activity">
    <reaction evidence="16 17">
        <text>riboflavin + CTP = CDP + FMN + H(+)</text>
        <dbReference type="Rhea" id="RHEA:25021"/>
        <dbReference type="ChEBI" id="CHEBI:15378"/>
        <dbReference type="ChEBI" id="CHEBI:37563"/>
        <dbReference type="ChEBI" id="CHEBI:57986"/>
        <dbReference type="ChEBI" id="CHEBI:58069"/>
        <dbReference type="ChEBI" id="CHEBI:58210"/>
        <dbReference type="EC" id="2.7.1.161"/>
    </reaction>
</comment>
<feature type="binding site" evidence="17">
    <location>
        <position position="202"/>
    </location>
    <ligand>
        <name>FMN</name>
        <dbReference type="ChEBI" id="CHEBI:58210"/>
    </ligand>
</feature>
<feature type="binding site" evidence="17">
    <location>
        <position position="194"/>
    </location>
    <ligand>
        <name>FMN</name>
        <dbReference type="ChEBI" id="CHEBI:58210"/>
    </ligand>
</feature>
<dbReference type="GO" id="GO:0008531">
    <property type="term" value="F:riboflavin kinase activity"/>
    <property type="evidence" value="ECO:0007669"/>
    <property type="project" value="InterPro"/>
</dbReference>
<feature type="binding site" evidence="17">
    <location>
        <begin position="207"/>
        <end position="210"/>
    </location>
    <ligand>
        <name>CDP</name>
        <dbReference type="ChEBI" id="CHEBI:58069"/>
    </ligand>
</feature>
<protein>
    <recommendedName>
        <fullName evidence="5 17">Riboflavin kinase</fullName>
        <shortName evidence="17">RFK</shortName>
        <ecNumber evidence="4 17">2.7.1.161</ecNumber>
    </recommendedName>
    <alternativeName>
        <fullName evidence="14 17">CTP-dependent riboflavin kinase</fullName>
    </alternativeName>
    <alternativeName>
        <fullName evidence="15 17">CTP:riboflavin 5'-phosphotransferase</fullName>
    </alternativeName>
    <alternativeName>
        <fullName evidence="13 17">Flavokinase</fullName>
    </alternativeName>
</protein>
<dbReference type="AlphaFoldDB" id="A0A9Y1BJW7"/>
<evidence type="ECO:0000256" key="16">
    <source>
        <dbReference type="ARBA" id="ARBA00047857"/>
    </source>
</evidence>
<evidence type="ECO:0000256" key="3">
    <source>
        <dbReference type="ARBA" id="ARBA00006428"/>
    </source>
</evidence>
<comment type="similarity">
    <text evidence="3 17">Belongs to the archaeal riboflavin kinase family.</text>
</comment>
<feature type="domain" description="Riboflavin kinase" evidence="18">
    <location>
        <begin position="103"/>
        <end position="224"/>
    </location>
</feature>
<evidence type="ECO:0000256" key="15">
    <source>
        <dbReference type="ARBA" id="ARBA00033116"/>
    </source>
</evidence>
<evidence type="ECO:0000256" key="5">
    <source>
        <dbReference type="ARBA" id="ARBA00017394"/>
    </source>
</evidence>
<evidence type="ECO:0000256" key="2">
    <source>
        <dbReference type="ARBA" id="ARBA00005219"/>
    </source>
</evidence>
<dbReference type="InterPro" id="IPR039063">
    <property type="entry name" value="RibK_CTP-dep"/>
</dbReference>
<dbReference type="EMBL" id="CP084166">
    <property type="protein sequence ID" value="UJG40207.1"/>
    <property type="molecule type" value="Genomic_DNA"/>
</dbReference>
<evidence type="ECO:0000256" key="6">
    <source>
        <dbReference type="ARBA" id="ARBA00022630"/>
    </source>
</evidence>
<evidence type="ECO:0000256" key="8">
    <source>
        <dbReference type="ARBA" id="ARBA00022679"/>
    </source>
</evidence>
<comment type="cofactor">
    <cofactor evidence="17">
        <name>Mg(2+)</name>
        <dbReference type="ChEBI" id="CHEBI:18420"/>
    </cofactor>
    <text evidence="17">Binds 1 Mg(2+) ion per subunit.</text>
</comment>
<accession>A0A9Y1BJW7</accession>
<dbReference type="PANTHER" id="PTHR40706">
    <property type="entry name" value="RIBOFLAVIN KINASE"/>
    <property type="match status" value="1"/>
</dbReference>
<evidence type="ECO:0000256" key="7">
    <source>
        <dbReference type="ARBA" id="ARBA00022643"/>
    </source>
</evidence>
<comment type="caution">
    <text evidence="17">Lacks conserved residue(s) required for the propagation of feature annotation.</text>
</comment>
<keyword evidence="8 17" id="KW-0808">Transferase</keyword>
<sequence>MNIFHLSNREIGLLIYIAQKHAIDHKVEITTTEVAKVFNMSQQSASRYLLKLAAMDFILWESGPRGSNAQLTDKGIETLHNLRFELEKAIHPDKTELVLRGLVFTGFGEGKYYMSQPSYVKSFKKTLGFVPYPGTLNVRIDPNDVEKLDLIRGSFPKIITGFKEEGRSFGDVLCYSVKLFDSDEKAAIIVPRRTHYGKNIAEIVSDINIREKFNLKDGDEIIIRYSLKKS</sequence>
<keyword evidence="6 17" id="KW-0285">Flavoprotein</keyword>
<evidence type="ECO:0000256" key="1">
    <source>
        <dbReference type="ARBA" id="ARBA00003072"/>
    </source>
</evidence>
<evidence type="ECO:0000256" key="9">
    <source>
        <dbReference type="ARBA" id="ARBA00022723"/>
    </source>
</evidence>
<evidence type="ECO:0000256" key="13">
    <source>
        <dbReference type="ARBA" id="ARBA00029789"/>
    </source>
</evidence>
<feature type="binding site" evidence="17">
    <location>
        <position position="135"/>
    </location>
    <ligand>
        <name>Mg(2+)</name>
        <dbReference type="ChEBI" id="CHEBI:18420"/>
    </ligand>
</feature>
<dbReference type="EC" id="2.7.1.161" evidence="4 17"/>
<dbReference type="Gene3D" id="1.10.10.10">
    <property type="entry name" value="Winged helix-like DNA-binding domain superfamily/Winged helix DNA-binding domain"/>
    <property type="match status" value="1"/>
</dbReference>
<feature type="binding site" evidence="17">
    <location>
        <begin position="106"/>
        <end position="111"/>
    </location>
    <ligand>
        <name>CDP</name>
        <dbReference type="ChEBI" id="CHEBI:58069"/>
    </ligand>
</feature>
<dbReference type="PANTHER" id="PTHR40706:SF1">
    <property type="entry name" value="RIBOFLAVIN KINASE"/>
    <property type="match status" value="1"/>
</dbReference>
<dbReference type="GO" id="GO:0009398">
    <property type="term" value="P:FMN biosynthetic process"/>
    <property type="evidence" value="ECO:0007669"/>
    <property type="project" value="UniProtKB-UniRule"/>
</dbReference>